<feature type="transmembrane region" description="Helical" evidence="16">
    <location>
        <begin position="115"/>
        <end position="134"/>
    </location>
</feature>
<evidence type="ECO:0000256" key="6">
    <source>
        <dbReference type="ARBA" id="ARBA00022989"/>
    </source>
</evidence>
<dbReference type="PRINTS" id="PR00171">
    <property type="entry name" value="SUGRTRNSPORT"/>
</dbReference>
<organism evidence="18 19">
    <name type="scientific">Pelagomonas calceolata</name>
    <dbReference type="NCBI Taxonomy" id="35677"/>
    <lineage>
        <taxon>Eukaryota</taxon>
        <taxon>Sar</taxon>
        <taxon>Stramenopiles</taxon>
        <taxon>Ochrophyta</taxon>
        <taxon>Pelagophyceae</taxon>
        <taxon>Pelagomonadales</taxon>
        <taxon>Pelagomonadaceae</taxon>
        <taxon>Pelagomonas</taxon>
    </lineage>
</organism>
<evidence type="ECO:0000256" key="10">
    <source>
        <dbReference type="ARBA" id="ARBA00044656"/>
    </source>
</evidence>
<comment type="catalytic activity">
    <reaction evidence="8">
        <text>D-galactose(in) = D-galactose(out)</text>
        <dbReference type="Rhea" id="RHEA:34915"/>
        <dbReference type="ChEBI" id="CHEBI:4139"/>
    </reaction>
    <physiologicalReaction direction="right-to-left" evidence="8">
        <dbReference type="Rhea" id="RHEA:34917"/>
    </physiologicalReaction>
</comment>
<dbReference type="OrthoDB" id="6612291at2759"/>
<dbReference type="GO" id="GO:0022857">
    <property type="term" value="F:transmembrane transporter activity"/>
    <property type="evidence" value="ECO:0007669"/>
    <property type="project" value="InterPro"/>
</dbReference>
<reference evidence="18" key="1">
    <citation type="submission" date="2021-11" db="EMBL/GenBank/DDBJ databases">
        <authorList>
            <consortium name="Genoscope - CEA"/>
            <person name="William W."/>
        </authorList>
    </citation>
    <scope>NUCLEOTIDE SEQUENCE</scope>
</reference>
<comment type="catalytic activity">
    <reaction evidence="11">
        <text>D-mannose(out) = D-mannose(in)</text>
        <dbReference type="Rhea" id="RHEA:78391"/>
        <dbReference type="ChEBI" id="CHEBI:4208"/>
    </reaction>
    <physiologicalReaction direction="left-to-right" evidence="11">
        <dbReference type="Rhea" id="RHEA:78392"/>
    </physiologicalReaction>
</comment>
<dbReference type="PROSITE" id="PS00216">
    <property type="entry name" value="SUGAR_TRANSPORT_1"/>
    <property type="match status" value="1"/>
</dbReference>
<dbReference type="InterPro" id="IPR005829">
    <property type="entry name" value="Sugar_transporter_CS"/>
</dbReference>
<evidence type="ECO:0000256" key="13">
    <source>
        <dbReference type="ARBA" id="ARBA00044710"/>
    </source>
</evidence>
<protein>
    <recommendedName>
        <fullName evidence="14">Hexose transporter 1</fullName>
    </recommendedName>
</protein>
<dbReference type="EMBL" id="CAKKNE010000001">
    <property type="protein sequence ID" value="CAH0365665.1"/>
    <property type="molecule type" value="Genomic_DNA"/>
</dbReference>
<evidence type="ECO:0000256" key="7">
    <source>
        <dbReference type="ARBA" id="ARBA00023136"/>
    </source>
</evidence>
<gene>
    <name evidence="18" type="ORF">PECAL_1P21150</name>
</gene>
<dbReference type="PANTHER" id="PTHR48023:SF4">
    <property type="entry name" value="D-XYLOSE-PROTON SYMPORTER-LIKE 2"/>
    <property type="match status" value="1"/>
</dbReference>
<evidence type="ECO:0000256" key="11">
    <source>
        <dbReference type="ARBA" id="ARBA00044662"/>
    </source>
</evidence>
<comment type="catalytic activity">
    <reaction evidence="9">
        <text>D-glucose(out) = D-glucose(in)</text>
        <dbReference type="Rhea" id="RHEA:60376"/>
        <dbReference type="ChEBI" id="CHEBI:4167"/>
    </reaction>
    <physiologicalReaction direction="left-to-right" evidence="9">
        <dbReference type="Rhea" id="RHEA:60377"/>
    </physiologicalReaction>
</comment>
<dbReference type="SUPFAM" id="SSF103473">
    <property type="entry name" value="MFS general substrate transporter"/>
    <property type="match status" value="2"/>
</dbReference>
<feature type="domain" description="Major facilitator superfamily (MFS) profile" evidence="17">
    <location>
        <begin position="12"/>
        <end position="486"/>
    </location>
</feature>
<feature type="transmembrane region" description="Helical" evidence="16">
    <location>
        <begin position="290"/>
        <end position="313"/>
    </location>
</feature>
<dbReference type="PROSITE" id="PS50850">
    <property type="entry name" value="MFS"/>
    <property type="match status" value="1"/>
</dbReference>
<comment type="similarity">
    <text evidence="2 15">Belongs to the major facilitator superfamily. Sugar transporter (TC 2.A.1.1) family.</text>
</comment>
<evidence type="ECO:0000256" key="12">
    <source>
        <dbReference type="ARBA" id="ARBA00044668"/>
    </source>
</evidence>
<evidence type="ECO:0000256" key="4">
    <source>
        <dbReference type="ARBA" id="ARBA00022448"/>
    </source>
</evidence>
<evidence type="ECO:0000256" key="9">
    <source>
        <dbReference type="ARBA" id="ARBA00044648"/>
    </source>
</evidence>
<evidence type="ECO:0000256" key="5">
    <source>
        <dbReference type="ARBA" id="ARBA00022692"/>
    </source>
</evidence>
<feature type="transmembrane region" description="Helical" evidence="16">
    <location>
        <begin position="208"/>
        <end position="229"/>
    </location>
</feature>
<feature type="transmembrane region" description="Helical" evidence="16">
    <location>
        <begin position="89"/>
        <end position="109"/>
    </location>
</feature>
<keyword evidence="6 16" id="KW-1133">Transmembrane helix</keyword>
<comment type="catalytic activity">
    <reaction evidence="12">
        <text>D-glucosamine(out) = D-glucosamine(in)</text>
        <dbReference type="Rhea" id="RHEA:78423"/>
        <dbReference type="ChEBI" id="CHEBI:58723"/>
    </reaction>
    <physiologicalReaction direction="left-to-right" evidence="12">
        <dbReference type="Rhea" id="RHEA:78424"/>
    </physiologicalReaction>
</comment>
<name>A0A8J2WU70_9STRA</name>
<dbReference type="GO" id="GO:0016020">
    <property type="term" value="C:membrane"/>
    <property type="evidence" value="ECO:0007669"/>
    <property type="project" value="UniProtKB-SubCell"/>
</dbReference>
<dbReference type="Gene3D" id="1.20.1250.20">
    <property type="entry name" value="MFS general substrate transporter like domains"/>
    <property type="match status" value="2"/>
</dbReference>
<comment type="caution">
    <text evidence="18">The sequence shown here is derived from an EMBL/GenBank/DDBJ whole genome shotgun (WGS) entry which is preliminary data.</text>
</comment>
<comment type="subunit">
    <text evidence="3">Homodimer.</text>
</comment>
<keyword evidence="19" id="KW-1185">Reference proteome</keyword>
<comment type="catalytic activity">
    <reaction evidence="10">
        <text>D-xylose(out) = D-xylose(in)</text>
        <dbReference type="Rhea" id="RHEA:78427"/>
        <dbReference type="ChEBI" id="CHEBI:53455"/>
    </reaction>
    <physiologicalReaction direction="left-to-right" evidence="10">
        <dbReference type="Rhea" id="RHEA:78428"/>
    </physiologicalReaction>
</comment>
<dbReference type="GO" id="GO:1904659">
    <property type="term" value="P:D-glucose transmembrane transport"/>
    <property type="evidence" value="ECO:0007669"/>
    <property type="project" value="TreeGrafter"/>
</dbReference>
<keyword evidence="5 16" id="KW-0812">Transmembrane</keyword>
<dbReference type="InterPro" id="IPR005828">
    <property type="entry name" value="MFS_sugar_transport-like"/>
</dbReference>
<evidence type="ECO:0000256" key="8">
    <source>
        <dbReference type="ARBA" id="ARBA00044637"/>
    </source>
</evidence>
<feature type="transmembrane region" description="Helical" evidence="16">
    <location>
        <begin position="387"/>
        <end position="412"/>
    </location>
</feature>
<evidence type="ECO:0000259" key="17">
    <source>
        <dbReference type="PROSITE" id="PS50850"/>
    </source>
</evidence>
<feature type="transmembrane region" description="Helical" evidence="16">
    <location>
        <begin position="424"/>
        <end position="446"/>
    </location>
</feature>
<feature type="transmembrane region" description="Helical" evidence="16">
    <location>
        <begin position="185"/>
        <end position="202"/>
    </location>
</feature>
<dbReference type="InterPro" id="IPR050820">
    <property type="entry name" value="MFS_Sugar_Transporter"/>
</dbReference>
<feature type="transmembrane region" description="Helical" evidence="16">
    <location>
        <begin position="319"/>
        <end position="341"/>
    </location>
</feature>
<dbReference type="PANTHER" id="PTHR48023">
    <property type="entry name" value="D-XYLOSE-PROTON SYMPORTER-LIKE 2"/>
    <property type="match status" value="1"/>
</dbReference>
<keyword evidence="4 15" id="KW-0813">Transport</keyword>
<evidence type="ECO:0000256" key="2">
    <source>
        <dbReference type="ARBA" id="ARBA00010992"/>
    </source>
</evidence>
<evidence type="ECO:0000256" key="15">
    <source>
        <dbReference type="RuleBase" id="RU003346"/>
    </source>
</evidence>
<accession>A0A8J2WU70</accession>
<dbReference type="InterPro" id="IPR036259">
    <property type="entry name" value="MFS_trans_sf"/>
</dbReference>
<dbReference type="AlphaFoldDB" id="A0A8J2WU70"/>
<comment type="subcellular location">
    <subcellularLocation>
        <location evidence="1">Membrane</location>
        <topology evidence="1">Multi-pass membrane protein</topology>
    </subcellularLocation>
</comment>
<evidence type="ECO:0000313" key="18">
    <source>
        <dbReference type="EMBL" id="CAH0365665.1"/>
    </source>
</evidence>
<feature type="transmembrane region" description="Helical" evidence="16">
    <location>
        <begin position="12"/>
        <end position="35"/>
    </location>
</feature>
<feature type="transmembrane region" description="Helical" evidence="16">
    <location>
        <begin position="458"/>
        <end position="478"/>
    </location>
</feature>
<dbReference type="InterPro" id="IPR003663">
    <property type="entry name" value="Sugar/inositol_transpt"/>
</dbReference>
<comment type="catalytic activity">
    <reaction evidence="13">
        <text>D-fructose(out) = D-fructose(in)</text>
        <dbReference type="Rhea" id="RHEA:60372"/>
        <dbReference type="ChEBI" id="CHEBI:37721"/>
    </reaction>
    <physiologicalReaction direction="left-to-right" evidence="13">
        <dbReference type="Rhea" id="RHEA:60373"/>
    </physiologicalReaction>
</comment>
<evidence type="ECO:0000256" key="14">
    <source>
        <dbReference type="ARBA" id="ARBA00044780"/>
    </source>
</evidence>
<feature type="transmembrane region" description="Helical" evidence="16">
    <location>
        <begin position="353"/>
        <end position="375"/>
    </location>
</feature>
<evidence type="ECO:0000256" key="1">
    <source>
        <dbReference type="ARBA" id="ARBA00004141"/>
    </source>
</evidence>
<dbReference type="NCBIfam" id="TIGR00879">
    <property type="entry name" value="SP"/>
    <property type="match status" value="1"/>
</dbReference>
<evidence type="ECO:0000313" key="19">
    <source>
        <dbReference type="Proteomes" id="UP000789595"/>
    </source>
</evidence>
<evidence type="ECO:0000256" key="3">
    <source>
        <dbReference type="ARBA" id="ARBA00011738"/>
    </source>
</evidence>
<sequence length="520" mass="54452">MAGYSRPAVARIFGVPALGGLLFGWDIGATSYVLTQLQSAEYSGVSWSGAVAGSSFLQGLITSGGVAGALIGAAIVFRVADAIGRRRELILAALLYVAGAVLEVASGFGTTEATGLALLLLGRVVYGAGCGFAMRVPGVRRSRLHAIAETSRRHRSYTHRHGAPAYIAEMSPASIRGTLVSLKEAAIVLGICLGYGVGYAYSEKDGGWRWAYGWTLPASLLLLVGAQSLPPSARWLALRGKAVEAVASLAFVYPNDVDARDAAAQELAVASESRSNAPPPRLGDRRYRRALTAGIGVVLLQQFTGQPSVLYYAGAIFDAAGVGAVASVAVGVFKLVATLGAVATVDKHGRRKLLFVGISLMVVALLGLAVAFHGFEGEGSGFTPRKVGIIGLIFLYIAAYQISFGPIAWLLISELFPLEVRGQAVALAVQANFASNMVVALLFPVARDALKHVVGDAWAMSVLFAAFAAIALYALEFVRARVPETKGLSLEEIERYFASGERLAGIESPLIPSAGDELVV</sequence>
<dbReference type="Pfam" id="PF00083">
    <property type="entry name" value="Sugar_tr"/>
    <property type="match status" value="2"/>
</dbReference>
<dbReference type="Proteomes" id="UP000789595">
    <property type="component" value="Unassembled WGS sequence"/>
</dbReference>
<evidence type="ECO:0000256" key="16">
    <source>
        <dbReference type="SAM" id="Phobius"/>
    </source>
</evidence>
<keyword evidence="7 16" id="KW-0472">Membrane</keyword>
<dbReference type="InterPro" id="IPR020846">
    <property type="entry name" value="MFS_dom"/>
</dbReference>
<proteinExistence type="inferred from homology"/>
<feature type="transmembrane region" description="Helical" evidence="16">
    <location>
        <begin position="55"/>
        <end position="77"/>
    </location>
</feature>